<evidence type="ECO:0000313" key="3">
    <source>
        <dbReference type="Proteomes" id="UP000244093"/>
    </source>
</evidence>
<accession>A0A2R7Y210</accession>
<dbReference type="Pfam" id="PF01497">
    <property type="entry name" value="Peripla_BP_2"/>
    <property type="match status" value="1"/>
</dbReference>
<evidence type="ECO:0000313" key="2">
    <source>
        <dbReference type="EMBL" id="PUA31564.1"/>
    </source>
</evidence>
<sequence>MLTLVVIALIVASTALITLTFKQGQQPTTNVSEAQETYVTITDFTNRTVKIPKNVGKVVAVGPGMLRLITYLNATSLLAGVEEVEKQWSPVGRDYAMAFSNTFKDLPVIGPGGPGKPPSPELILAVKPDLVIMSSTYVQFYDPDKLQQEVEAPVIVVDYSPVTSSDLTAFYKALRLLGKALNRVDRAEELISYVQSILNDLRRRVDGVNTSVVKVFVGAVSYRGAQPFTATQSPYPPLWWLSTKSVADAVAKSSGFINLDFEYLLAEQPDLIFIDENNLNTVLQDFSKSPQKYCSLKAFKEGRVYGLLPFNYYHSNVAVALADAYYIGKVLYPERFSDVDPIAKADEIFKMFVGKSIYQGFIDGGYVGFVNLSNLFTCS</sequence>
<reference evidence="2 3" key="1">
    <citation type="journal article" date="2018" name="Syst. Appl. Microbiol.">
        <title>A new symbiotic nanoarchaeote (Candidatus Nanoclepta minutus) and its host (Zestosphaera tikiterensis gen. nov., sp. nov.) from a New Zealand hot spring.</title>
        <authorList>
            <person name="St John E."/>
            <person name="Liu Y."/>
            <person name="Podar M."/>
            <person name="Stott M.B."/>
            <person name="Meneghin J."/>
            <person name="Chen Z."/>
            <person name="Lagutin K."/>
            <person name="Mitchell K."/>
            <person name="Reysenbach A.L."/>
        </authorList>
    </citation>
    <scope>NUCLEOTIDE SEQUENCE [LARGE SCALE GENOMIC DNA]</scope>
    <source>
        <strain evidence="2">NZ3</strain>
    </source>
</reference>
<gene>
    <name evidence="2" type="ORF">B7O98_09210</name>
</gene>
<organism evidence="2 3">
    <name type="scientific">Zestosphaera tikiterensis</name>
    <dbReference type="NCBI Taxonomy" id="1973259"/>
    <lineage>
        <taxon>Archaea</taxon>
        <taxon>Thermoproteota</taxon>
        <taxon>Thermoprotei</taxon>
        <taxon>Desulfurococcales</taxon>
        <taxon>Desulfurococcaceae</taxon>
        <taxon>Zestosphaera</taxon>
    </lineage>
</organism>
<dbReference type="SUPFAM" id="SSF53807">
    <property type="entry name" value="Helical backbone' metal receptor"/>
    <property type="match status" value="1"/>
</dbReference>
<dbReference type="PROSITE" id="PS50983">
    <property type="entry name" value="FE_B12_PBP"/>
    <property type="match status" value="1"/>
</dbReference>
<comment type="caution">
    <text evidence="2">The sequence shown here is derived from an EMBL/GenBank/DDBJ whole genome shotgun (WGS) entry which is preliminary data.</text>
</comment>
<dbReference type="Gene3D" id="3.40.50.1980">
    <property type="entry name" value="Nitrogenase molybdenum iron protein domain"/>
    <property type="match status" value="2"/>
</dbReference>
<dbReference type="PANTHER" id="PTHR30535">
    <property type="entry name" value="VITAMIN B12-BINDING PROTEIN"/>
    <property type="match status" value="1"/>
</dbReference>
<feature type="domain" description="Fe/B12 periplasmic-binding" evidence="1">
    <location>
        <begin position="57"/>
        <end position="335"/>
    </location>
</feature>
<dbReference type="InterPro" id="IPR050902">
    <property type="entry name" value="ABC_Transporter_SBP"/>
</dbReference>
<protein>
    <submittedName>
        <fullName evidence="2">Iron ABC transporter substrate-binding protein</fullName>
    </submittedName>
</protein>
<dbReference type="PANTHER" id="PTHR30535:SF34">
    <property type="entry name" value="MOLYBDATE-BINDING PROTEIN MOLA"/>
    <property type="match status" value="1"/>
</dbReference>
<dbReference type="EMBL" id="NBVN01000009">
    <property type="protein sequence ID" value="PUA31564.1"/>
    <property type="molecule type" value="Genomic_DNA"/>
</dbReference>
<dbReference type="AlphaFoldDB" id="A0A2R7Y210"/>
<evidence type="ECO:0000259" key="1">
    <source>
        <dbReference type="PROSITE" id="PS50983"/>
    </source>
</evidence>
<dbReference type="Proteomes" id="UP000244093">
    <property type="component" value="Unassembled WGS sequence"/>
</dbReference>
<proteinExistence type="predicted"/>
<name>A0A2R7Y210_9CREN</name>
<dbReference type="InterPro" id="IPR002491">
    <property type="entry name" value="ABC_transptr_periplasmic_BD"/>
</dbReference>